<feature type="compositionally biased region" description="Low complexity" evidence="4">
    <location>
        <begin position="215"/>
        <end position="231"/>
    </location>
</feature>
<feature type="compositionally biased region" description="Basic residues" evidence="4">
    <location>
        <begin position="868"/>
        <end position="879"/>
    </location>
</feature>
<feature type="compositionally biased region" description="Polar residues" evidence="4">
    <location>
        <begin position="632"/>
        <end position="643"/>
    </location>
</feature>
<feature type="domain" description="SH3" evidence="5">
    <location>
        <begin position="444"/>
        <end position="505"/>
    </location>
</feature>
<dbReference type="SUPFAM" id="SSF50044">
    <property type="entry name" value="SH3-domain"/>
    <property type="match status" value="3"/>
</dbReference>
<feature type="compositionally biased region" description="Polar residues" evidence="4">
    <location>
        <begin position="543"/>
        <end position="556"/>
    </location>
</feature>
<feature type="compositionally biased region" description="Polar residues" evidence="4">
    <location>
        <begin position="774"/>
        <end position="783"/>
    </location>
</feature>
<feature type="compositionally biased region" description="Low complexity" evidence="4">
    <location>
        <begin position="896"/>
        <end position="908"/>
    </location>
</feature>
<feature type="compositionally biased region" description="Polar residues" evidence="4">
    <location>
        <begin position="270"/>
        <end position="289"/>
    </location>
</feature>
<feature type="domain" description="SH3" evidence="5">
    <location>
        <begin position="6"/>
        <end position="67"/>
    </location>
</feature>
<feature type="compositionally biased region" description="Basic and acidic residues" evidence="4">
    <location>
        <begin position="797"/>
        <end position="815"/>
    </location>
</feature>
<dbReference type="InterPro" id="IPR050384">
    <property type="entry name" value="Endophilin_SH3RF"/>
</dbReference>
<evidence type="ECO:0000256" key="3">
    <source>
        <dbReference type="SAM" id="Coils"/>
    </source>
</evidence>
<reference evidence="6 7" key="1">
    <citation type="journal article" date="2018" name="MBio">
        <title>Comparative Genomics Reveals the Core Gene Toolbox for the Fungus-Insect Symbiosis.</title>
        <authorList>
            <person name="Wang Y."/>
            <person name="Stata M."/>
            <person name="Wang W."/>
            <person name="Stajich J.E."/>
            <person name="White M.M."/>
            <person name="Moncalvo J.M."/>
        </authorList>
    </citation>
    <scope>NUCLEOTIDE SEQUENCE [LARGE SCALE GENOMIC DNA]</scope>
    <source>
        <strain evidence="6 7">SC-DP-2</strain>
    </source>
</reference>
<proteinExistence type="predicted"/>
<keyword evidence="7" id="KW-1185">Reference proteome</keyword>
<dbReference type="AlphaFoldDB" id="A0A2T9ZL14"/>
<feature type="compositionally biased region" description="Pro residues" evidence="4">
    <location>
        <begin position="337"/>
        <end position="360"/>
    </location>
</feature>
<dbReference type="Gene3D" id="2.30.30.40">
    <property type="entry name" value="SH3 Domains"/>
    <property type="match status" value="3"/>
</dbReference>
<sequence>MDESAPTLFMVKVKNNYQKQKPDEIDLALDDVIEVKETEFETWWVGKSQKTGLQGWFPSNFVEKIDFTSPPSRPRPSKNFKKAIVLHDYEPKADEDLQLRKGSIVEILEEFDSWYLGRHGKDVGTFPSNFVQILSDKQLQQYQELVSKSTPKVHQAVPSPPQLPTRSMPDPYNVPRPQGPLPSHPMPIAKSNSRPLPTPPASTHSQPTSRPSLDSIIEPSSASESIPSTTPKKGMNRFKRVFSSKKDKSSNSSTPVPQSKRDSLVLPQNLADSESSNQPSKSPQIPQRTLPQPPKSPIQSSLPPPPAALPSPPSNNQPTSVSDVSSHPDTEYFESPSHPPQLPPLPSAPSLPIPPPPSRPSPSTDSLAQMALDSIGQKDRESRASLDSLPEPAGSVPEPTDSRLNISSKNVENNEKIKSDDNADVAGQDSETQDDSTTQKKVYGPPKLAKVLKDYSSDLPEELYLMADDIVEIIHMGTNNDNRWKGNYHGLIGYFPASAVEPIIESGDLIGTEPSENDEEKSEANESSTENQEPKQSDDLESSQDQTKPPGTSTALPSRKPPFNLPKGAGGMFLGADGLEAIRKIQLKSVSATSQESQPKSPEDNSLSGDRPEPISRSFSGLKPAKLPRPPTVTSDSQKTSGISDELAAKLALRFTASEPQQPHSIDDKKLDSHDSQIQASDKKSIPESESKAAELLDKARSKGYERKRMSTNPPKPIFNSETVQDSSKDKEKSKVIDEPSTTEKYKESDEHDKESQEEEERIKYLNSDELSKGISSISLSENSIKEDNQKQSSEPGEPKLTKEAEGSDKKRDLDLPSAESETESQNIRDSANEKHEDLEGDQQETVDNQEVPTNELLPVRTPEINHPKKAMKRLARKKPTAEAIAKNVDESQTRSLESSLKSSSVESKSPDVELNKSPSDSSNRKSSDRSAAGPPRPEKPKNLIGAVPSPFSNAFQYTGKAGSATASRIAALQKKLFSGSSDNSEPTSPVASNESTPHPKVPPTSSKPPPFMKKTVANSSSAEELKELRKNVDERFSEVESMLESISKLVRNEHGDFSSVGDIKSASSDEINKVVGKLQLEVESLKNKAFSGPSSSSDDYKITSEKLEDVIKKMSNLTQKYEMLNGRFMQYDKLIDSNSNISRQLEAKLEALSNEIKGIKSQIDQISKGNKDMVSRPEVEKIIQDKIKEIENRTTQKIEALNEENKKLKEKIQELREYVDDLVVEE</sequence>
<dbReference type="STRING" id="133381.A0A2T9ZL14"/>
<comment type="caution">
    <text evidence="6">The sequence shown here is derived from an EMBL/GenBank/DDBJ whole genome shotgun (WGS) entry which is preliminary data.</text>
</comment>
<feature type="compositionally biased region" description="Polar residues" evidence="4">
    <location>
        <begin position="979"/>
        <end position="995"/>
    </location>
</feature>
<dbReference type="PANTHER" id="PTHR14167">
    <property type="entry name" value="SH3 DOMAIN-CONTAINING"/>
    <property type="match status" value="1"/>
</dbReference>
<dbReference type="PROSITE" id="PS50002">
    <property type="entry name" value="SH3"/>
    <property type="match status" value="3"/>
</dbReference>
<dbReference type="InterPro" id="IPR001452">
    <property type="entry name" value="SH3_domain"/>
</dbReference>
<evidence type="ECO:0000256" key="4">
    <source>
        <dbReference type="SAM" id="MobiDB-lite"/>
    </source>
</evidence>
<feature type="compositionally biased region" description="Pro residues" evidence="4">
    <location>
        <begin position="172"/>
        <end position="185"/>
    </location>
</feature>
<dbReference type="Proteomes" id="UP000245609">
    <property type="component" value="Unassembled WGS sequence"/>
</dbReference>
<accession>A0A2T9ZL14</accession>
<dbReference type="SMART" id="SM00326">
    <property type="entry name" value="SH3"/>
    <property type="match status" value="3"/>
</dbReference>
<feature type="region of interest" description="Disordered" evidence="4">
    <location>
        <begin position="508"/>
        <end position="574"/>
    </location>
</feature>
<evidence type="ECO:0000313" key="6">
    <source>
        <dbReference type="EMBL" id="PVV05306.1"/>
    </source>
</evidence>
<feature type="compositionally biased region" description="Pro residues" evidence="4">
    <location>
        <begin position="1000"/>
        <end position="1012"/>
    </location>
</feature>
<feature type="domain" description="SH3" evidence="5">
    <location>
        <begin position="78"/>
        <end position="136"/>
    </location>
</feature>
<feature type="compositionally biased region" description="Polar residues" evidence="4">
    <location>
        <begin position="402"/>
        <end position="411"/>
    </location>
</feature>
<evidence type="ECO:0000256" key="2">
    <source>
        <dbReference type="PROSITE-ProRule" id="PRU00192"/>
    </source>
</evidence>
<feature type="compositionally biased region" description="Polar residues" evidence="4">
    <location>
        <begin position="590"/>
        <end position="608"/>
    </location>
</feature>
<feature type="compositionally biased region" description="Basic and acidic residues" evidence="4">
    <location>
        <begin position="665"/>
        <end position="709"/>
    </location>
</feature>
<dbReference type="PANTHER" id="PTHR14167:SF116">
    <property type="entry name" value="CAP, ISOFORM AC"/>
    <property type="match status" value="1"/>
</dbReference>
<dbReference type="CDD" id="cd00174">
    <property type="entry name" value="SH3"/>
    <property type="match status" value="2"/>
</dbReference>
<dbReference type="Pfam" id="PF07653">
    <property type="entry name" value="SH3_2"/>
    <property type="match status" value="1"/>
</dbReference>
<feature type="region of interest" description="Disordered" evidence="4">
    <location>
        <begin position="147"/>
        <end position="446"/>
    </location>
</feature>
<protein>
    <recommendedName>
        <fullName evidence="5">SH3 domain-containing protein</fullName>
    </recommendedName>
</protein>
<feature type="compositionally biased region" description="Pro residues" evidence="4">
    <location>
        <begin position="291"/>
        <end position="315"/>
    </location>
</feature>
<feature type="compositionally biased region" description="Basic and acidic residues" evidence="4">
    <location>
        <begin position="727"/>
        <end position="755"/>
    </location>
</feature>
<gene>
    <name evidence="6" type="ORF">BB560_000176</name>
</gene>
<dbReference type="Pfam" id="PF00018">
    <property type="entry name" value="SH3_1"/>
    <property type="match status" value="2"/>
</dbReference>
<evidence type="ECO:0000313" key="7">
    <source>
        <dbReference type="Proteomes" id="UP000245609"/>
    </source>
</evidence>
<feature type="compositionally biased region" description="Basic and acidic residues" evidence="4">
    <location>
        <begin position="412"/>
        <end position="421"/>
    </location>
</feature>
<feature type="coiled-coil region" evidence="3">
    <location>
        <begin position="1069"/>
        <end position="1226"/>
    </location>
</feature>
<dbReference type="OrthoDB" id="10255964at2759"/>
<name>A0A2T9ZL14_9FUNG</name>
<organism evidence="6 7">
    <name type="scientific">Smittium megazygosporum</name>
    <dbReference type="NCBI Taxonomy" id="133381"/>
    <lineage>
        <taxon>Eukaryota</taxon>
        <taxon>Fungi</taxon>
        <taxon>Fungi incertae sedis</taxon>
        <taxon>Zoopagomycota</taxon>
        <taxon>Kickxellomycotina</taxon>
        <taxon>Harpellomycetes</taxon>
        <taxon>Harpellales</taxon>
        <taxon>Legeriomycetaceae</taxon>
        <taxon>Smittium</taxon>
    </lineage>
</organism>
<keyword evidence="3" id="KW-0175">Coiled coil</keyword>
<evidence type="ECO:0000256" key="1">
    <source>
        <dbReference type="ARBA" id="ARBA00022443"/>
    </source>
</evidence>
<feature type="compositionally biased region" description="Basic residues" evidence="4">
    <location>
        <begin position="234"/>
        <end position="243"/>
    </location>
</feature>
<evidence type="ECO:0000259" key="5">
    <source>
        <dbReference type="PROSITE" id="PS50002"/>
    </source>
</evidence>
<keyword evidence="1 2" id="KW-0728">SH3 domain</keyword>
<dbReference type="InterPro" id="IPR036028">
    <property type="entry name" value="SH3-like_dom_sf"/>
</dbReference>
<feature type="compositionally biased region" description="Polar residues" evidence="4">
    <location>
        <begin position="190"/>
        <end position="212"/>
    </location>
</feature>
<dbReference type="EMBL" id="MBFS01000017">
    <property type="protein sequence ID" value="PVV05306.1"/>
    <property type="molecule type" value="Genomic_DNA"/>
</dbReference>
<feature type="region of interest" description="Disordered" evidence="4">
    <location>
        <begin position="590"/>
        <end position="1029"/>
    </location>
</feature>